<dbReference type="PROSITE" id="PS50206">
    <property type="entry name" value="RHODANESE_3"/>
    <property type="match status" value="1"/>
</dbReference>
<dbReference type="PANTHER" id="PTHR34216:SF3">
    <property type="entry name" value="POLY-BETA-1,6-N-ACETYL-D-GLUCOSAMINE N-DEACETYLASE"/>
    <property type="match status" value="1"/>
</dbReference>
<evidence type="ECO:0000259" key="5">
    <source>
        <dbReference type="PROSITE" id="PS51677"/>
    </source>
</evidence>
<gene>
    <name evidence="6" type="ORF">ACGTZG_02485</name>
    <name evidence="7" type="ORF">HF872_11835</name>
</gene>
<dbReference type="InterPro" id="IPR051398">
    <property type="entry name" value="Polysacch_Deacetylase"/>
</dbReference>
<dbReference type="CDD" id="cd10918">
    <property type="entry name" value="CE4_NodB_like_5s_6s"/>
    <property type="match status" value="1"/>
</dbReference>
<comment type="subcellular location">
    <subcellularLocation>
        <location evidence="1">Secreted</location>
    </subcellularLocation>
</comment>
<keyword evidence="9" id="KW-1185">Reference proteome</keyword>
<dbReference type="EC" id="3.-.-.-" evidence="6"/>
<accession>A0A848C262</accession>
<keyword evidence="2 3" id="KW-0732">Signal</keyword>
<dbReference type="PANTHER" id="PTHR34216">
    <property type="match status" value="1"/>
</dbReference>
<dbReference type="GO" id="GO:0005975">
    <property type="term" value="P:carbohydrate metabolic process"/>
    <property type="evidence" value="ECO:0007669"/>
    <property type="project" value="InterPro"/>
</dbReference>
<name>A0A848C262_9FIRM</name>
<dbReference type="PROSITE" id="PS51677">
    <property type="entry name" value="NODB"/>
    <property type="match status" value="1"/>
</dbReference>
<dbReference type="AlphaFoldDB" id="A0A848C262"/>
<dbReference type="InterPro" id="IPR011330">
    <property type="entry name" value="Glyco_hydro/deAcase_b/a-brl"/>
</dbReference>
<proteinExistence type="predicted"/>
<organism evidence="7 8">
    <name type="scientific">Megasphaera hexanoica</name>
    <dbReference type="NCBI Taxonomy" id="1675036"/>
    <lineage>
        <taxon>Bacteria</taxon>
        <taxon>Bacillati</taxon>
        <taxon>Bacillota</taxon>
        <taxon>Negativicutes</taxon>
        <taxon>Veillonellales</taxon>
        <taxon>Veillonellaceae</taxon>
        <taxon>Megasphaera</taxon>
    </lineage>
</organism>
<evidence type="ECO:0000256" key="2">
    <source>
        <dbReference type="ARBA" id="ARBA00022729"/>
    </source>
</evidence>
<dbReference type="InterPro" id="IPR001763">
    <property type="entry name" value="Rhodanese-like_dom"/>
</dbReference>
<evidence type="ECO:0000313" key="6">
    <source>
        <dbReference type="EMBL" id="MFG6272052.1"/>
    </source>
</evidence>
<sequence>MRIWKLLGMALICLSLLAGCGSSGEESQKKDAPAAQTAQVEMAVPKNGVPVLMYHMIGVDPDDPHNQACLTEENFRKQMKFLKDNDFHPITMEQLYEYMVHNKPVPVRPVVLTFDDGYPDTYSIVMPVMKEYGFACTVFIPTYDADHGTRLTWQQIKEMKAAGMEIASHGYHHERLNQMGGTTLDTEMQKSQAELKEQLGITNEFFCYPYGGNSPEAEKVMKKYGIKLAFTMNPGWAKYGDNPYAVKRIWIGNEVDIDNFRQRITTEKYEQR</sequence>
<dbReference type="GO" id="GO:0005576">
    <property type="term" value="C:extracellular region"/>
    <property type="evidence" value="ECO:0007669"/>
    <property type="project" value="UniProtKB-SubCell"/>
</dbReference>
<reference evidence="6 9" key="2">
    <citation type="submission" date="2024-10" db="EMBL/GenBank/DDBJ databases">
        <authorList>
            <person name="Sang B.-I."/>
            <person name="Prabhaharan D."/>
        </authorList>
    </citation>
    <scope>NUCLEOTIDE SEQUENCE [LARGE SCALE GENOMIC DNA]</scope>
    <source>
        <strain evidence="6 9">MH</strain>
    </source>
</reference>
<dbReference type="Proteomes" id="UP001605989">
    <property type="component" value="Unassembled WGS sequence"/>
</dbReference>
<dbReference type="EMBL" id="JBIEKR010000002">
    <property type="protein sequence ID" value="MFG6272052.1"/>
    <property type="molecule type" value="Genomic_DNA"/>
</dbReference>
<dbReference type="SUPFAM" id="SSF88713">
    <property type="entry name" value="Glycoside hydrolase/deacetylase"/>
    <property type="match status" value="1"/>
</dbReference>
<dbReference type="Gene3D" id="3.20.20.370">
    <property type="entry name" value="Glycoside hydrolase/deacetylase"/>
    <property type="match status" value="1"/>
</dbReference>
<dbReference type="GO" id="GO:0016810">
    <property type="term" value="F:hydrolase activity, acting on carbon-nitrogen (but not peptide) bonds"/>
    <property type="evidence" value="ECO:0007669"/>
    <property type="project" value="InterPro"/>
</dbReference>
<protein>
    <submittedName>
        <fullName evidence="7">Polysaccharide deacetylase family protein</fullName>
        <ecNumber evidence="6">3.-.-.-</ecNumber>
    </submittedName>
</protein>
<dbReference type="OrthoDB" id="9778320at2"/>
<keyword evidence="6" id="KW-0378">Hydrolase</keyword>
<evidence type="ECO:0000313" key="9">
    <source>
        <dbReference type="Proteomes" id="UP001605989"/>
    </source>
</evidence>
<dbReference type="KEGG" id="mhw:ACT01_12225"/>
<feature type="domain" description="NodB homology" evidence="5">
    <location>
        <begin position="108"/>
        <end position="272"/>
    </location>
</feature>
<dbReference type="RefSeq" id="WP_059075639.1">
    <property type="nucleotide sequence ID" value="NZ_CP011940.1"/>
</dbReference>
<reference evidence="7 8" key="1">
    <citation type="submission" date="2020-04" db="EMBL/GenBank/DDBJ databases">
        <authorList>
            <person name="Hitch T.C.A."/>
            <person name="Wylensek D."/>
            <person name="Clavel T."/>
        </authorList>
    </citation>
    <scope>NUCLEOTIDE SEQUENCE [LARGE SCALE GENOMIC DNA]</scope>
    <source>
        <strain evidence="7 8">Oil-RF-744-FAT-WT-6-1</strain>
    </source>
</reference>
<evidence type="ECO:0000256" key="1">
    <source>
        <dbReference type="ARBA" id="ARBA00004613"/>
    </source>
</evidence>
<dbReference type="InterPro" id="IPR002509">
    <property type="entry name" value="NODB_dom"/>
</dbReference>
<feature type="signal peptide" evidence="3">
    <location>
        <begin position="1"/>
        <end position="18"/>
    </location>
</feature>
<dbReference type="PROSITE" id="PS51257">
    <property type="entry name" value="PROKAR_LIPOPROTEIN"/>
    <property type="match status" value="1"/>
</dbReference>
<evidence type="ECO:0000313" key="7">
    <source>
        <dbReference type="EMBL" id="NME29297.1"/>
    </source>
</evidence>
<dbReference type="Pfam" id="PF01522">
    <property type="entry name" value="Polysacc_deac_1"/>
    <property type="match status" value="1"/>
</dbReference>
<evidence type="ECO:0000313" key="8">
    <source>
        <dbReference type="Proteomes" id="UP000591071"/>
    </source>
</evidence>
<feature type="chain" id="PRO_5039584445" evidence="3">
    <location>
        <begin position="19"/>
        <end position="272"/>
    </location>
</feature>
<dbReference type="EMBL" id="JABAFG010000028">
    <property type="protein sequence ID" value="NME29297.1"/>
    <property type="molecule type" value="Genomic_DNA"/>
</dbReference>
<feature type="domain" description="Rhodanese" evidence="4">
    <location>
        <begin position="205"/>
        <end position="248"/>
    </location>
</feature>
<evidence type="ECO:0000259" key="4">
    <source>
        <dbReference type="PROSITE" id="PS50206"/>
    </source>
</evidence>
<evidence type="ECO:0000256" key="3">
    <source>
        <dbReference type="SAM" id="SignalP"/>
    </source>
</evidence>
<dbReference type="Proteomes" id="UP000591071">
    <property type="component" value="Unassembled WGS sequence"/>
</dbReference>
<comment type="caution">
    <text evidence="7">The sequence shown here is derived from an EMBL/GenBank/DDBJ whole genome shotgun (WGS) entry which is preliminary data.</text>
</comment>